<dbReference type="EMBL" id="KN822054">
    <property type="protein sequence ID" value="KIM61205.1"/>
    <property type="molecule type" value="Genomic_DNA"/>
</dbReference>
<evidence type="ECO:0000313" key="2">
    <source>
        <dbReference type="EMBL" id="KIM61205.1"/>
    </source>
</evidence>
<dbReference type="PROSITE" id="PS50011">
    <property type="entry name" value="PROTEIN_KINASE_DOM"/>
    <property type="match status" value="1"/>
</dbReference>
<feature type="domain" description="Protein kinase" evidence="1">
    <location>
        <begin position="1"/>
        <end position="252"/>
    </location>
</feature>
<dbReference type="GO" id="GO:0005524">
    <property type="term" value="F:ATP binding"/>
    <property type="evidence" value="ECO:0007669"/>
    <property type="project" value="InterPro"/>
</dbReference>
<dbReference type="InterPro" id="IPR001245">
    <property type="entry name" value="Ser-Thr/Tyr_kinase_cat_dom"/>
</dbReference>
<dbReference type="Proteomes" id="UP000053989">
    <property type="component" value="Unassembled WGS sequence"/>
</dbReference>
<dbReference type="Gene3D" id="1.10.510.10">
    <property type="entry name" value="Transferase(Phosphotransferase) domain 1"/>
    <property type="match status" value="1"/>
</dbReference>
<accession>A0A0C3DKJ7</accession>
<evidence type="ECO:0000313" key="3">
    <source>
        <dbReference type="Proteomes" id="UP000053989"/>
    </source>
</evidence>
<dbReference type="PANTHER" id="PTHR44329">
    <property type="entry name" value="SERINE/THREONINE-PROTEIN KINASE TNNI3K-RELATED"/>
    <property type="match status" value="1"/>
</dbReference>
<dbReference type="SMART" id="SM00220">
    <property type="entry name" value="S_TKc"/>
    <property type="match status" value="1"/>
</dbReference>
<dbReference type="InterPro" id="IPR000719">
    <property type="entry name" value="Prot_kinase_dom"/>
</dbReference>
<dbReference type="AlphaFoldDB" id="A0A0C3DKJ7"/>
<dbReference type="GO" id="GO:0004674">
    <property type="term" value="F:protein serine/threonine kinase activity"/>
    <property type="evidence" value="ECO:0007669"/>
    <property type="project" value="TreeGrafter"/>
</dbReference>
<dbReference type="Pfam" id="PF07714">
    <property type="entry name" value="PK_Tyr_Ser-Thr"/>
    <property type="match status" value="1"/>
</dbReference>
<reference evidence="2 3" key="1">
    <citation type="submission" date="2014-04" db="EMBL/GenBank/DDBJ databases">
        <authorList>
            <consortium name="DOE Joint Genome Institute"/>
            <person name="Kuo A."/>
            <person name="Kohler A."/>
            <person name="Nagy L.G."/>
            <person name="Floudas D."/>
            <person name="Copeland A."/>
            <person name="Barry K.W."/>
            <person name="Cichocki N."/>
            <person name="Veneault-Fourrey C."/>
            <person name="LaButti K."/>
            <person name="Lindquist E.A."/>
            <person name="Lipzen A."/>
            <person name="Lundell T."/>
            <person name="Morin E."/>
            <person name="Murat C."/>
            <person name="Sun H."/>
            <person name="Tunlid A."/>
            <person name="Henrissat B."/>
            <person name="Grigoriev I.V."/>
            <person name="Hibbett D.S."/>
            <person name="Martin F."/>
            <person name="Nordberg H.P."/>
            <person name="Cantor M.N."/>
            <person name="Hua S.X."/>
        </authorList>
    </citation>
    <scope>NUCLEOTIDE SEQUENCE [LARGE SCALE GENOMIC DNA]</scope>
    <source>
        <strain evidence="2 3">Foug A</strain>
    </source>
</reference>
<evidence type="ECO:0000259" key="1">
    <source>
        <dbReference type="PROSITE" id="PS50011"/>
    </source>
</evidence>
<dbReference type="PROSITE" id="PS00108">
    <property type="entry name" value="PROTEIN_KINASE_ST"/>
    <property type="match status" value="1"/>
</dbReference>
<gene>
    <name evidence="2" type="ORF">SCLCIDRAFT_1181869</name>
</gene>
<name>A0A0C3DKJ7_9AGAM</name>
<dbReference type="InterPro" id="IPR051681">
    <property type="entry name" value="Ser/Thr_Kinases-Pseudokinases"/>
</dbReference>
<dbReference type="InterPro" id="IPR011009">
    <property type="entry name" value="Kinase-like_dom_sf"/>
</dbReference>
<proteinExistence type="predicted"/>
<organism evidence="2 3">
    <name type="scientific">Scleroderma citrinum Foug A</name>
    <dbReference type="NCBI Taxonomy" id="1036808"/>
    <lineage>
        <taxon>Eukaryota</taxon>
        <taxon>Fungi</taxon>
        <taxon>Dikarya</taxon>
        <taxon>Basidiomycota</taxon>
        <taxon>Agaricomycotina</taxon>
        <taxon>Agaricomycetes</taxon>
        <taxon>Agaricomycetidae</taxon>
        <taxon>Boletales</taxon>
        <taxon>Sclerodermatineae</taxon>
        <taxon>Sclerodermataceae</taxon>
        <taxon>Scleroderma</taxon>
    </lineage>
</organism>
<keyword evidence="3" id="KW-1185">Reference proteome</keyword>
<sequence>MVIKVLFLYSRSVVRVLSPPRSAMSHNMYQKLLKDVYVWSKLDHENVIKLLGLTAAFDHTLSIVSPLMSSGNVFDYVQDPSVDPRPLILGVANGLHYLHTYKEGPIVHGDIKGRNVLVSNEGHALLSDLGSSHFAVASFNLAVEQGPGGPLNWTAPEYLKEKEEFKMTTAGDVWAFGMTVLELFIRKRPFDHLKNSDEMIHHILAEERERPSSHASCSRLTDEWWNICLLCWNHDPSQRSQMSRIVRGIGTLQVCNC</sequence>
<dbReference type="HOGENOM" id="CLU_000288_7_18_1"/>
<dbReference type="STRING" id="1036808.A0A0C3DKJ7"/>
<dbReference type="InterPro" id="IPR008271">
    <property type="entry name" value="Ser/Thr_kinase_AS"/>
</dbReference>
<protein>
    <recommendedName>
        <fullName evidence="1">Protein kinase domain-containing protein</fullName>
    </recommendedName>
</protein>
<dbReference type="SUPFAM" id="SSF56112">
    <property type="entry name" value="Protein kinase-like (PK-like)"/>
    <property type="match status" value="1"/>
</dbReference>
<dbReference type="PIRSF" id="PIRSF000654">
    <property type="entry name" value="Integrin-linked_kinase"/>
    <property type="match status" value="1"/>
</dbReference>
<reference evidence="3" key="2">
    <citation type="submission" date="2015-01" db="EMBL/GenBank/DDBJ databases">
        <title>Evolutionary Origins and Diversification of the Mycorrhizal Mutualists.</title>
        <authorList>
            <consortium name="DOE Joint Genome Institute"/>
            <consortium name="Mycorrhizal Genomics Consortium"/>
            <person name="Kohler A."/>
            <person name="Kuo A."/>
            <person name="Nagy L.G."/>
            <person name="Floudas D."/>
            <person name="Copeland A."/>
            <person name="Barry K.W."/>
            <person name="Cichocki N."/>
            <person name="Veneault-Fourrey C."/>
            <person name="LaButti K."/>
            <person name="Lindquist E.A."/>
            <person name="Lipzen A."/>
            <person name="Lundell T."/>
            <person name="Morin E."/>
            <person name="Murat C."/>
            <person name="Riley R."/>
            <person name="Ohm R."/>
            <person name="Sun H."/>
            <person name="Tunlid A."/>
            <person name="Henrissat B."/>
            <person name="Grigoriev I.V."/>
            <person name="Hibbett D.S."/>
            <person name="Martin F."/>
        </authorList>
    </citation>
    <scope>NUCLEOTIDE SEQUENCE [LARGE SCALE GENOMIC DNA]</scope>
    <source>
        <strain evidence="3">Foug A</strain>
    </source>
</reference>
<dbReference type="OrthoDB" id="4062651at2759"/>
<dbReference type="InParanoid" id="A0A0C3DKJ7"/>